<comment type="catalytic activity">
    <reaction evidence="12">
        <text>FMN + ATP + H(+) = FAD + diphosphate</text>
        <dbReference type="Rhea" id="RHEA:17237"/>
        <dbReference type="ChEBI" id="CHEBI:15378"/>
        <dbReference type="ChEBI" id="CHEBI:30616"/>
        <dbReference type="ChEBI" id="CHEBI:33019"/>
        <dbReference type="ChEBI" id="CHEBI:57692"/>
        <dbReference type="ChEBI" id="CHEBI:58210"/>
        <dbReference type="EC" id="2.7.7.2"/>
    </reaction>
</comment>
<dbReference type="InterPro" id="IPR036425">
    <property type="entry name" value="MoaB/Mog-like_dom_sf"/>
</dbReference>
<keyword evidence="3" id="KW-0285">Flavoprotein</keyword>
<dbReference type="Pfam" id="PF01507">
    <property type="entry name" value="PAPS_reduct"/>
    <property type="match status" value="1"/>
</dbReference>
<dbReference type="SUPFAM" id="SSF52402">
    <property type="entry name" value="Adenine nucleotide alpha hydrolases-like"/>
    <property type="match status" value="1"/>
</dbReference>
<name>A0AA35YRN6_LACSI</name>
<dbReference type="Gene3D" id="3.40.50.620">
    <property type="entry name" value="HUPs"/>
    <property type="match status" value="1"/>
</dbReference>
<sequence>MLNCVQTTSFHHFKIGFPFIARNEAAEFRCKYGYEMPIYVLARWITDKSQVYTQHAYIRPLGVEQFTPSSPGWLPFMRVNPILDWSYRDVWAFLLTCKVPYYSLYDQGYTSIGSVNDTTPNALLCIKDFGKGKFKPAYMLSDGRLERAARAKKLPQKVKYGVKGVESHQENTPSSSIIAVGDEILSGRMEDALRHLLCRKLHSIGWNVSRIVVVSSYVDYVAQEVEIQKSTSDMVCHLLHVNV</sequence>
<dbReference type="GO" id="GO:0005524">
    <property type="term" value="F:ATP binding"/>
    <property type="evidence" value="ECO:0007669"/>
    <property type="project" value="UniProtKB-KW"/>
</dbReference>
<evidence type="ECO:0000256" key="3">
    <source>
        <dbReference type="ARBA" id="ARBA00022630"/>
    </source>
</evidence>
<keyword evidence="5" id="KW-0808">Transferase</keyword>
<dbReference type="EC" id="2.7.7.2" evidence="2"/>
<keyword evidence="6" id="KW-0548">Nucleotidyltransferase</keyword>
<feature type="domain" description="MoaB/Mog" evidence="13">
    <location>
        <begin position="177"/>
        <end position="235"/>
    </location>
</feature>
<evidence type="ECO:0000256" key="10">
    <source>
        <dbReference type="ARBA" id="ARBA00031145"/>
    </source>
</evidence>
<dbReference type="GO" id="GO:0005839">
    <property type="term" value="C:proteasome core complex"/>
    <property type="evidence" value="ECO:0007669"/>
    <property type="project" value="InterPro"/>
</dbReference>
<evidence type="ECO:0000256" key="1">
    <source>
        <dbReference type="ARBA" id="ARBA00004726"/>
    </source>
</evidence>
<evidence type="ECO:0000256" key="6">
    <source>
        <dbReference type="ARBA" id="ARBA00022695"/>
    </source>
</evidence>
<dbReference type="PANTHER" id="PTHR23293">
    <property type="entry name" value="FAD SYNTHETASE-RELATED FMN ADENYLYLTRANSFERASE"/>
    <property type="match status" value="1"/>
</dbReference>
<dbReference type="SUPFAM" id="SSF56235">
    <property type="entry name" value="N-terminal nucleophile aminohydrolases (Ntn hydrolases)"/>
    <property type="match status" value="1"/>
</dbReference>
<dbReference type="InterPro" id="IPR029055">
    <property type="entry name" value="Ntn_hydrolases_N"/>
</dbReference>
<evidence type="ECO:0000256" key="11">
    <source>
        <dbReference type="ARBA" id="ARBA00031871"/>
    </source>
</evidence>
<dbReference type="Proteomes" id="UP001177003">
    <property type="component" value="Chromosome 4"/>
</dbReference>
<keyword evidence="7" id="KW-0547">Nucleotide-binding</keyword>
<evidence type="ECO:0000313" key="15">
    <source>
        <dbReference type="EMBL" id="CAI9278993.1"/>
    </source>
</evidence>
<dbReference type="InterPro" id="IPR014729">
    <property type="entry name" value="Rossmann-like_a/b/a_fold"/>
</dbReference>
<evidence type="ECO:0000256" key="12">
    <source>
        <dbReference type="ARBA" id="ARBA00049494"/>
    </source>
</evidence>
<gene>
    <name evidence="15" type="ORF">LSALG_LOCUS18823</name>
</gene>
<dbReference type="GO" id="GO:0006747">
    <property type="term" value="P:FAD biosynthetic process"/>
    <property type="evidence" value="ECO:0007669"/>
    <property type="project" value="TreeGrafter"/>
</dbReference>
<keyword evidence="8" id="KW-0274">FAD</keyword>
<evidence type="ECO:0000259" key="14">
    <source>
        <dbReference type="Pfam" id="PF01507"/>
    </source>
</evidence>
<evidence type="ECO:0000256" key="9">
    <source>
        <dbReference type="ARBA" id="ARBA00022840"/>
    </source>
</evidence>
<evidence type="ECO:0000313" key="16">
    <source>
        <dbReference type="Proteomes" id="UP001177003"/>
    </source>
</evidence>
<feature type="domain" description="Phosphoadenosine phosphosulphate reductase" evidence="14">
    <location>
        <begin position="73"/>
        <end position="120"/>
    </location>
</feature>
<evidence type="ECO:0000256" key="4">
    <source>
        <dbReference type="ARBA" id="ARBA00022643"/>
    </source>
</evidence>
<dbReference type="InterPro" id="IPR002500">
    <property type="entry name" value="PAPS_reduct_dom"/>
</dbReference>
<accession>A0AA35YRN6</accession>
<dbReference type="PANTHER" id="PTHR23293:SF9">
    <property type="entry name" value="FAD SYNTHASE"/>
    <property type="match status" value="1"/>
</dbReference>
<dbReference type="Gene3D" id="3.60.20.10">
    <property type="entry name" value="Glutamine Phosphoribosylpyrophosphate, subunit 1, domain 1"/>
    <property type="match status" value="1"/>
</dbReference>
<evidence type="ECO:0000256" key="2">
    <source>
        <dbReference type="ARBA" id="ARBA00012393"/>
    </source>
</evidence>
<proteinExistence type="predicted"/>
<dbReference type="InterPro" id="IPR001353">
    <property type="entry name" value="Proteasome_sua/b"/>
</dbReference>
<organism evidence="15 16">
    <name type="scientific">Lactuca saligna</name>
    <name type="common">Willowleaf lettuce</name>
    <dbReference type="NCBI Taxonomy" id="75948"/>
    <lineage>
        <taxon>Eukaryota</taxon>
        <taxon>Viridiplantae</taxon>
        <taxon>Streptophyta</taxon>
        <taxon>Embryophyta</taxon>
        <taxon>Tracheophyta</taxon>
        <taxon>Spermatophyta</taxon>
        <taxon>Magnoliopsida</taxon>
        <taxon>eudicotyledons</taxon>
        <taxon>Gunneridae</taxon>
        <taxon>Pentapetalae</taxon>
        <taxon>asterids</taxon>
        <taxon>campanulids</taxon>
        <taxon>Asterales</taxon>
        <taxon>Asteraceae</taxon>
        <taxon>Cichorioideae</taxon>
        <taxon>Cichorieae</taxon>
        <taxon>Lactucinae</taxon>
        <taxon>Lactuca</taxon>
    </lineage>
</organism>
<evidence type="ECO:0000256" key="5">
    <source>
        <dbReference type="ARBA" id="ARBA00022679"/>
    </source>
</evidence>
<keyword evidence="4" id="KW-0288">FMN</keyword>
<dbReference type="AlphaFoldDB" id="A0AA35YRN6"/>
<dbReference type="EMBL" id="OX465080">
    <property type="protein sequence ID" value="CAI9278993.1"/>
    <property type="molecule type" value="Genomic_DNA"/>
</dbReference>
<reference evidence="15" key="1">
    <citation type="submission" date="2023-04" db="EMBL/GenBank/DDBJ databases">
        <authorList>
            <person name="Vijverberg K."/>
            <person name="Xiong W."/>
            <person name="Schranz E."/>
        </authorList>
    </citation>
    <scope>NUCLEOTIDE SEQUENCE</scope>
</reference>
<evidence type="ECO:0000259" key="13">
    <source>
        <dbReference type="Pfam" id="PF00994"/>
    </source>
</evidence>
<dbReference type="GO" id="GO:0003919">
    <property type="term" value="F:FMN adenylyltransferase activity"/>
    <property type="evidence" value="ECO:0007669"/>
    <property type="project" value="UniProtKB-EC"/>
</dbReference>
<dbReference type="Pfam" id="PF00994">
    <property type="entry name" value="MoCF_biosynth"/>
    <property type="match status" value="1"/>
</dbReference>
<evidence type="ECO:0000256" key="8">
    <source>
        <dbReference type="ARBA" id="ARBA00022827"/>
    </source>
</evidence>
<keyword evidence="9" id="KW-0067">ATP-binding</keyword>
<dbReference type="Pfam" id="PF00227">
    <property type="entry name" value="Proteasome"/>
    <property type="match status" value="1"/>
</dbReference>
<protein>
    <recommendedName>
        <fullName evidence="2">FAD synthase</fullName>
        <ecNumber evidence="2">2.7.7.2</ecNumber>
    </recommendedName>
    <alternativeName>
        <fullName evidence="10">FAD pyrophosphorylase</fullName>
    </alternativeName>
    <alternativeName>
        <fullName evidence="11">FMN adenylyltransferase</fullName>
    </alternativeName>
</protein>
<dbReference type="SUPFAM" id="SSF53218">
    <property type="entry name" value="Molybdenum cofactor biosynthesis proteins"/>
    <property type="match status" value="1"/>
</dbReference>
<dbReference type="InterPro" id="IPR001453">
    <property type="entry name" value="MoaB/Mog_dom"/>
</dbReference>
<evidence type="ECO:0000256" key="7">
    <source>
        <dbReference type="ARBA" id="ARBA00022741"/>
    </source>
</evidence>
<comment type="pathway">
    <text evidence="1">Cofactor biosynthesis; FAD biosynthesis; FAD from FMN: step 1/1.</text>
</comment>
<keyword evidence="16" id="KW-1185">Reference proteome</keyword>
<dbReference type="GO" id="GO:0051603">
    <property type="term" value="P:proteolysis involved in protein catabolic process"/>
    <property type="evidence" value="ECO:0007669"/>
    <property type="project" value="InterPro"/>
</dbReference>
<dbReference type="Gene3D" id="3.40.980.10">
    <property type="entry name" value="MoaB/Mog-like domain"/>
    <property type="match status" value="1"/>
</dbReference>